<accession>A0A074XL37</accession>
<reference evidence="1 2" key="1">
    <citation type="journal article" date="2014" name="BMC Genomics">
        <title>Genome sequencing of four Aureobasidium pullulans varieties: biotechnological potential, stress tolerance, and description of new species.</title>
        <authorList>
            <person name="Gostin Ar C."/>
            <person name="Ohm R.A."/>
            <person name="Kogej T."/>
            <person name="Sonjak S."/>
            <person name="Turk M."/>
            <person name="Zajc J."/>
            <person name="Zalar P."/>
            <person name="Grube M."/>
            <person name="Sun H."/>
            <person name="Han J."/>
            <person name="Sharma A."/>
            <person name="Chiniquy J."/>
            <person name="Ngan C.Y."/>
            <person name="Lipzen A."/>
            <person name="Barry K."/>
            <person name="Grigoriev I.V."/>
            <person name="Gunde-Cimerman N."/>
        </authorList>
    </citation>
    <scope>NUCLEOTIDE SEQUENCE [LARGE SCALE GENOMIC DNA]</scope>
    <source>
        <strain evidence="1 2">EXF-150</strain>
    </source>
</reference>
<proteinExistence type="predicted"/>
<evidence type="ECO:0008006" key="3">
    <source>
        <dbReference type="Google" id="ProtNLM"/>
    </source>
</evidence>
<evidence type="ECO:0000313" key="1">
    <source>
        <dbReference type="EMBL" id="KEQ82722.1"/>
    </source>
</evidence>
<keyword evidence="2" id="KW-1185">Reference proteome</keyword>
<dbReference type="OrthoDB" id="3892448at2759"/>
<name>A0A074XL37_AURPU</name>
<dbReference type="STRING" id="1043002.A0A074XL37"/>
<dbReference type="EMBL" id="KL584986">
    <property type="protein sequence ID" value="KEQ82722.1"/>
    <property type="molecule type" value="Genomic_DNA"/>
</dbReference>
<dbReference type="GeneID" id="40752180"/>
<dbReference type="AlphaFoldDB" id="A0A074XL37"/>
<dbReference type="Proteomes" id="UP000030706">
    <property type="component" value="Unassembled WGS sequence"/>
</dbReference>
<protein>
    <recommendedName>
        <fullName evidence="3">F-box domain-containing protein</fullName>
    </recommendedName>
</protein>
<dbReference type="HOGENOM" id="CLU_621087_0_0_1"/>
<sequence>MEKLPLELKQRICSFLHANPRLLKPIRLVSKEFASAAAPYLIPRLFLFRHPDSCAEVKEIAEHPVFSKHVTTLVVDLSILKSQSKFQTWIDDHDHLQHAYPDWWDFKPEDVEYDEDGDPLLSNSQSRAKWMHSCREFDKEAKRVTKRLMKSQEKYWKAQQILAAKLSGGEFRRRFFKTIHLAFRMCPNLSNIVIAPPQPCEPTLGKRYHMFEAIHPSKGSWIESKSHDPSDFEMTDLMQAVHNTGIDLNSLTIIDFPFRCADYSKDGDLLFLGRLKHIRIGWNRLDNNPKTEFGFDLEKALRKTHSLETIWIEMPPLIHRKEEYIANDLLDAMSFECLRDVLLDNLSVSEDSLVNFLLRHSETLEMLSLSVTLTDGSWASTFRRISMQMKALVRVQFLSLVQRVLNVPKMTSPGWCTDAIDCVLRGEALSEPEYYHLHEAFEEYVFNEGCEGPRREHDLPEDGLWEDFDGNVNFCF</sequence>
<organism evidence="1 2">
    <name type="scientific">Aureobasidium pullulans EXF-150</name>
    <dbReference type="NCBI Taxonomy" id="1043002"/>
    <lineage>
        <taxon>Eukaryota</taxon>
        <taxon>Fungi</taxon>
        <taxon>Dikarya</taxon>
        <taxon>Ascomycota</taxon>
        <taxon>Pezizomycotina</taxon>
        <taxon>Dothideomycetes</taxon>
        <taxon>Dothideomycetidae</taxon>
        <taxon>Dothideales</taxon>
        <taxon>Saccotheciaceae</taxon>
        <taxon>Aureobasidium</taxon>
    </lineage>
</organism>
<dbReference type="RefSeq" id="XP_029758909.1">
    <property type="nucleotide sequence ID" value="XM_029909874.1"/>
</dbReference>
<gene>
    <name evidence="1" type="ORF">M438DRAFT_406918</name>
</gene>
<evidence type="ECO:0000313" key="2">
    <source>
        <dbReference type="Proteomes" id="UP000030706"/>
    </source>
</evidence>